<gene>
    <name evidence="1" type="ORF">FUAX_55400</name>
</gene>
<sequence>MWISHKNNGRFKVLTLEPPAVAGLLPGDIHTGRFPPAPADGPQKCLTHDHRTPLIHIFVNHFPYIAVMYITERETGNTVPVTVETVGPDDLPRPAELCFDWRLEHREGAGVYGLKTGDGNLVGLISLRTDRAPNEVHVKLVERIGFRKGAPGPWKGIAQAMLAFAAKTAREAEKEPGAAYLTLVTKTELYRFYSDLGFVTYNYPIMGLVDPELDALIRTHYPENHDR</sequence>
<dbReference type="SUPFAM" id="SSF55729">
    <property type="entry name" value="Acyl-CoA N-acyltransferases (Nat)"/>
    <property type="match status" value="1"/>
</dbReference>
<dbReference type="InterPro" id="IPR016181">
    <property type="entry name" value="Acyl_CoA_acyltransferase"/>
</dbReference>
<evidence type="ECO:0008006" key="3">
    <source>
        <dbReference type="Google" id="ProtNLM"/>
    </source>
</evidence>
<organism evidence="1 2">
    <name type="scientific">Fulvitalea axinellae</name>
    <dbReference type="NCBI Taxonomy" id="1182444"/>
    <lineage>
        <taxon>Bacteria</taxon>
        <taxon>Pseudomonadati</taxon>
        <taxon>Bacteroidota</taxon>
        <taxon>Cytophagia</taxon>
        <taxon>Cytophagales</taxon>
        <taxon>Persicobacteraceae</taxon>
        <taxon>Fulvitalea</taxon>
    </lineage>
</organism>
<dbReference type="Gene3D" id="3.40.630.30">
    <property type="match status" value="1"/>
</dbReference>
<geneLocation type="plasmid" evidence="1 2">
    <name>pFA12</name>
</geneLocation>
<name>A0AAU9CSN5_9BACT</name>
<evidence type="ECO:0000313" key="2">
    <source>
        <dbReference type="Proteomes" id="UP001348817"/>
    </source>
</evidence>
<dbReference type="KEGG" id="fax:FUAX_55400"/>
<protein>
    <recommendedName>
        <fullName evidence="3">N-acetyltransferase domain-containing protein</fullName>
    </recommendedName>
</protein>
<dbReference type="Proteomes" id="UP001348817">
    <property type="component" value="Plasmid pFA12"/>
</dbReference>
<keyword evidence="2" id="KW-1185">Reference proteome</keyword>
<keyword evidence="1" id="KW-0614">Plasmid</keyword>
<accession>A0AAU9CSN5</accession>
<evidence type="ECO:0000313" key="1">
    <source>
        <dbReference type="EMBL" id="BDD13108.1"/>
    </source>
</evidence>
<dbReference type="AlphaFoldDB" id="A0AAU9CSN5"/>
<reference evidence="1 2" key="1">
    <citation type="submission" date="2021-12" db="EMBL/GenBank/DDBJ databases">
        <title>Genome sequencing of bacteria with rrn-lacking chromosome and rrn-plasmid.</title>
        <authorList>
            <person name="Anda M."/>
            <person name="Iwasaki W."/>
        </authorList>
    </citation>
    <scope>NUCLEOTIDE SEQUENCE [LARGE SCALE GENOMIC DNA]</scope>
    <source>
        <strain evidence="1 2">DSM 100852</strain>
        <plasmid evidence="1 2">pFA12</plasmid>
    </source>
</reference>
<proteinExistence type="predicted"/>
<dbReference type="EMBL" id="AP025326">
    <property type="protein sequence ID" value="BDD13108.1"/>
    <property type="molecule type" value="Genomic_DNA"/>
</dbReference>